<name>A0A842IAQ2_9RHOB</name>
<dbReference type="GO" id="GO:0008360">
    <property type="term" value="P:regulation of cell shape"/>
    <property type="evidence" value="ECO:0007669"/>
    <property type="project" value="UniProtKB-UniRule"/>
</dbReference>
<keyword evidence="10" id="KW-1185">Reference proteome</keyword>
<keyword evidence="4 7" id="KW-0133">Cell shape</keyword>
<dbReference type="CDD" id="cd16913">
    <property type="entry name" value="YkuD_like"/>
    <property type="match status" value="1"/>
</dbReference>
<dbReference type="EMBL" id="JACLQD010000003">
    <property type="protein sequence ID" value="MBC2836068.1"/>
    <property type="molecule type" value="Genomic_DNA"/>
</dbReference>
<evidence type="ECO:0000313" key="9">
    <source>
        <dbReference type="EMBL" id="MBC2836068.1"/>
    </source>
</evidence>
<keyword evidence="5 7" id="KW-0573">Peptidoglycan synthesis</keyword>
<keyword evidence="6 7" id="KW-0961">Cell wall biogenesis/degradation</keyword>
<dbReference type="Pfam" id="PF03734">
    <property type="entry name" value="YkuD"/>
    <property type="match status" value="1"/>
</dbReference>
<dbReference type="Gene3D" id="2.40.440.10">
    <property type="entry name" value="L,D-transpeptidase catalytic domain-like"/>
    <property type="match status" value="1"/>
</dbReference>
<sequence length="163" mass="18047">MWLVRAFFVVVLALGLSACGGKFRTYNGPEVTSIQVHKSERKMYLLHNNEVLEQFDISLGKEPVGPKQFEGDFKTPEGAYYISHKNPKSQYHLSLGISYPNPAQVEYAASQGKAPGGDIFIHGGPPRPVNKRDWTAGCIAVTDKEMEVIYSMVKPGTVIHILP</sequence>
<dbReference type="InterPro" id="IPR038063">
    <property type="entry name" value="Transpep_catalytic_dom"/>
</dbReference>
<accession>A0A842IAQ2</accession>
<comment type="pathway">
    <text evidence="1 7">Cell wall biogenesis; peptidoglycan biosynthesis.</text>
</comment>
<dbReference type="PROSITE" id="PS52029">
    <property type="entry name" value="LD_TPASE"/>
    <property type="match status" value="1"/>
</dbReference>
<dbReference type="GO" id="GO:0004180">
    <property type="term" value="F:carboxypeptidase activity"/>
    <property type="evidence" value="ECO:0007669"/>
    <property type="project" value="UniProtKB-ARBA"/>
</dbReference>
<dbReference type="GO" id="GO:0016740">
    <property type="term" value="F:transferase activity"/>
    <property type="evidence" value="ECO:0007669"/>
    <property type="project" value="UniProtKB-KW"/>
</dbReference>
<evidence type="ECO:0000256" key="1">
    <source>
        <dbReference type="ARBA" id="ARBA00004752"/>
    </source>
</evidence>
<evidence type="ECO:0000256" key="3">
    <source>
        <dbReference type="ARBA" id="ARBA00022679"/>
    </source>
</evidence>
<evidence type="ECO:0000256" key="5">
    <source>
        <dbReference type="ARBA" id="ARBA00022984"/>
    </source>
</evidence>
<protein>
    <submittedName>
        <fullName evidence="9">L,D-transpeptidase family protein</fullName>
    </submittedName>
</protein>
<organism evidence="9 10">
    <name type="scientific">Paragemmobacter straminiformis</name>
    <dbReference type="NCBI Taxonomy" id="2045119"/>
    <lineage>
        <taxon>Bacteria</taxon>
        <taxon>Pseudomonadati</taxon>
        <taxon>Pseudomonadota</taxon>
        <taxon>Alphaproteobacteria</taxon>
        <taxon>Rhodobacterales</taxon>
        <taxon>Paracoccaceae</taxon>
        <taxon>Paragemmobacter</taxon>
    </lineage>
</organism>
<dbReference type="UniPathway" id="UPA00219"/>
<evidence type="ECO:0000256" key="6">
    <source>
        <dbReference type="ARBA" id="ARBA00023316"/>
    </source>
</evidence>
<dbReference type="GO" id="GO:0071555">
    <property type="term" value="P:cell wall organization"/>
    <property type="evidence" value="ECO:0007669"/>
    <property type="project" value="UniProtKB-UniRule"/>
</dbReference>
<dbReference type="PANTHER" id="PTHR36699">
    <property type="entry name" value="LD-TRANSPEPTIDASE"/>
    <property type="match status" value="1"/>
</dbReference>
<dbReference type="SUPFAM" id="SSF141523">
    <property type="entry name" value="L,D-transpeptidase catalytic domain-like"/>
    <property type="match status" value="1"/>
</dbReference>
<comment type="similarity">
    <text evidence="2">Belongs to the YkuD family.</text>
</comment>
<keyword evidence="3" id="KW-0808">Transferase</keyword>
<dbReference type="RefSeq" id="WP_185797687.1">
    <property type="nucleotide sequence ID" value="NZ_JACLQD010000003.1"/>
</dbReference>
<feature type="active site" description="Proton donor/acceptor" evidence="7">
    <location>
        <position position="122"/>
    </location>
</feature>
<evidence type="ECO:0000259" key="8">
    <source>
        <dbReference type="PROSITE" id="PS52029"/>
    </source>
</evidence>
<feature type="domain" description="L,D-TPase catalytic" evidence="8">
    <location>
        <begin position="32"/>
        <end position="162"/>
    </location>
</feature>
<dbReference type="Proteomes" id="UP000555411">
    <property type="component" value="Unassembled WGS sequence"/>
</dbReference>
<evidence type="ECO:0000313" key="10">
    <source>
        <dbReference type="Proteomes" id="UP000555411"/>
    </source>
</evidence>
<evidence type="ECO:0000256" key="4">
    <source>
        <dbReference type="ARBA" id="ARBA00022960"/>
    </source>
</evidence>
<dbReference type="PROSITE" id="PS51257">
    <property type="entry name" value="PROKAR_LIPOPROTEIN"/>
    <property type="match status" value="1"/>
</dbReference>
<dbReference type="AlphaFoldDB" id="A0A842IAQ2"/>
<dbReference type="PANTHER" id="PTHR36699:SF1">
    <property type="entry name" value="L,D-TRANSPEPTIDASE YAFK-RELATED"/>
    <property type="match status" value="1"/>
</dbReference>
<feature type="active site" description="Nucleophile" evidence="7">
    <location>
        <position position="138"/>
    </location>
</feature>
<comment type="caution">
    <text evidence="9">The sequence shown here is derived from an EMBL/GenBank/DDBJ whole genome shotgun (WGS) entry which is preliminary data.</text>
</comment>
<gene>
    <name evidence="9" type="ORF">H7F16_11175</name>
</gene>
<proteinExistence type="inferred from homology"/>
<evidence type="ECO:0000256" key="2">
    <source>
        <dbReference type="ARBA" id="ARBA00005992"/>
    </source>
</evidence>
<reference evidence="9 10" key="1">
    <citation type="journal article" date="2017" name="Int. J. Syst. Evol. Microbiol.">
        <title>Gemmobacter straminiformis sp. nov., isolated from an artificial fountain.</title>
        <authorList>
            <person name="Kang J.Y."/>
            <person name="Kim M.J."/>
            <person name="Chun J."/>
            <person name="Son K.P."/>
            <person name="Jahng K.Y."/>
        </authorList>
    </citation>
    <scope>NUCLEOTIDE SEQUENCE [LARGE SCALE GENOMIC DNA]</scope>
    <source>
        <strain evidence="9 10">CAM-8</strain>
    </source>
</reference>
<dbReference type="GO" id="GO:0009252">
    <property type="term" value="P:peptidoglycan biosynthetic process"/>
    <property type="evidence" value="ECO:0007669"/>
    <property type="project" value="UniProtKB-UniPathway"/>
</dbReference>
<dbReference type="InterPro" id="IPR005490">
    <property type="entry name" value="LD_TPept_cat_dom"/>
</dbReference>
<evidence type="ECO:0000256" key="7">
    <source>
        <dbReference type="PROSITE-ProRule" id="PRU01373"/>
    </source>
</evidence>